<dbReference type="Proteomes" id="UP000187266">
    <property type="component" value="Chromosome"/>
</dbReference>
<evidence type="ECO:0000256" key="4">
    <source>
        <dbReference type="ARBA" id="ARBA00022692"/>
    </source>
</evidence>
<dbReference type="Pfam" id="PF07681">
    <property type="entry name" value="DoxX"/>
    <property type="match status" value="1"/>
</dbReference>
<feature type="transmembrane region" description="Helical" evidence="7">
    <location>
        <begin position="61"/>
        <end position="78"/>
    </location>
</feature>
<dbReference type="InterPro" id="IPR051907">
    <property type="entry name" value="DoxX-like_oxidoreductase"/>
</dbReference>
<comment type="subcellular location">
    <subcellularLocation>
        <location evidence="1">Cell membrane</location>
        <topology evidence="1">Multi-pass membrane protein</topology>
    </subcellularLocation>
</comment>
<proteinExistence type="inferred from homology"/>
<name>A0A1U7DMG7_9RHOB</name>
<sequence>MLGRILLGLLFLGGALQKTGDPGPAMLLLAERGLPESLVWPATAFNLVTGLALVVGWRVRVVALLLAAYCAATSIFHLKPEDPWQMTIFVKNWAIAGGLLALYAHGGGRFALDARARPGR</sequence>
<gene>
    <name evidence="8" type="ORF">BV394_14185</name>
</gene>
<dbReference type="EMBL" id="CP019124">
    <property type="protein sequence ID" value="APX91194.1"/>
    <property type="molecule type" value="Genomic_DNA"/>
</dbReference>
<keyword evidence="9" id="KW-1185">Reference proteome</keyword>
<dbReference type="AlphaFoldDB" id="A0A1U7DMG7"/>
<evidence type="ECO:0000313" key="9">
    <source>
        <dbReference type="Proteomes" id="UP000187266"/>
    </source>
</evidence>
<keyword evidence="3" id="KW-1003">Cell membrane</keyword>
<protein>
    <submittedName>
        <fullName evidence="8">DoxX protein</fullName>
    </submittedName>
</protein>
<evidence type="ECO:0000256" key="7">
    <source>
        <dbReference type="SAM" id="Phobius"/>
    </source>
</evidence>
<keyword evidence="4 7" id="KW-0812">Transmembrane</keyword>
<dbReference type="GO" id="GO:0005886">
    <property type="term" value="C:plasma membrane"/>
    <property type="evidence" value="ECO:0007669"/>
    <property type="project" value="UniProtKB-SubCell"/>
</dbReference>
<evidence type="ECO:0000256" key="5">
    <source>
        <dbReference type="ARBA" id="ARBA00022989"/>
    </source>
</evidence>
<evidence type="ECO:0000256" key="3">
    <source>
        <dbReference type="ARBA" id="ARBA00022475"/>
    </source>
</evidence>
<dbReference type="STRING" id="1267768.BV394_14185"/>
<reference evidence="8 9" key="1">
    <citation type="submission" date="2017-01" db="EMBL/GenBank/DDBJ databases">
        <title>Genomic analysis of Xuhuaishuia manganoxidans DY6-4.</title>
        <authorList>
            <person name="Wang X."/>
        </authorList>
    </citation>
    <scope>NUCLEOTIDE SEQUENCE [LARGE SCALE GENOMIC DNA]</scope>
    <source>
        <strain evidence="8 9">DY6-4</strain>
    </source>
</reference>
<keyword evidence="5 7" id="KW-1133">Transmembrane helix</keyword>
<evidence type="ECO:0000256" key="1">
    <source>
        <dbReference type="ARBA" id="ARBA00004651"/>
    </source>
</evidence>
<dbReference type="PANTHER" id="PTHR33452">
    <property type="entry name" value="OXIDOREDUCTASE CATD-RELATED"/>
    <property type="match status" value="1"/>
</dbReference>
<feature type="transmembrane region" description="Helical" evidence="7">
    <location>
        <begin position="93"/>
        <end position="112"/>
    </location>
</feature>
<dbReference type="PANTHER" id="PTHR33452:SF1">
    <property type="entry name" value="INNER MEMBRANE PROTEIN YPHA-RELATED"/>
    <property type="match status" value="1"/>
</dbReference>
<evidence type="ECO:0000256" key="6">
    <source>
        <dbReference type="ARBA" id="ARBA00023136"/>
    </source>
</evidence>
<evidence type="ECO:0000313" key="8">
    <source>
        <dbReference type="EMBL" id="APX91194.1"/>
    </source>
</evidence>
<keyword evidence="6 7" id="KW-0472">Membrane</keyword>
<accession>A0A1U7DMG7</accession>
<comment type="similarity">
    <text evidence="2">Belongs to the DoxX family.</text>
</comment>
<evidence type="ECO:0000256" key="2">
    <source>
        <dbReference type="ARBA" id="ARBA00006679"/>
    </source>
</evidence>
<dbReference type="InterPro" id="IPR032808">
    <property type="entry name" value="DoxX"/>
</dbReference>
<feature type="transmembrane region" description="Helical" evidence="7">
    <location>
        <begin position="37"/>
        <end position="54"/>
    </location>
</feature>
<organism evidence="8 9">
    <name type="scientific">Brevirhabdus pacifica</name>
    <dbReference type="NCBI Taxonomy" id="1267768"/>
    <lineage>
        <taxon>Bacteria</taxon>
        <taxon>Pseudomonadati</taxon>
        <taxon>Pseudomonadota</taxon>
        <taxon>Alphaproteobacteria</taxon>
        <taxon>Rhodobacterales</taxon>
        <taxon>Paracoccaceae</taxon>
        <taxon>Brevirhabdus</taxon>
    </lineage>
</organism>